<keyword evidence="2" id="KW-1185">Reference proteome</keyword>
<proteinExistence type="predicted"/>
<evidence type="ECO:0000313" key="1">
    <source>
        <dbReference type="EMBL" id="PNF23236.1"/>
    </source>
</evidence>
<protein>
    <recommendedName>
        <fullName evidence="3">CCHC-type domain-containing protein</fullName>
    </recommendedName>
</protein>
<gene>
    <name evidence="1" type="ORF">B7P43_G18318</name>
</gene>
<dbReference type="Proteomes" id="UP000235965">
    <property type="component" value="Unassembled WGS sequence"/>
</dbReference>
<evidence type="ECO:0008006" key="3">
    <source>
        <dbReference type="Google" id="ProtNLM"/>
    </source>
</evidence>
<dbReference type="AlphaFoldDB" id="A0A2J7Q3S6"/>
<name>A0A2J7Q3S6_9NEOP</name>
<sequence length="330" mass="37361">MPLAWIHNLPREEAEKFASELGVFVQGTLDELRKRLKEKWRELEVCLPPHITDKFAASTDVAGPSAKKSQAGEVHAQGSYAQSKLRGNVLPELVRSIPILTDTEPERVFRFLVRAKQVYDLKLVTDGEFLALLVARTAGRLMNIISGHLRLSSDWALVRSVILSEFLPPRIREIFLFKYVLDRFQGHREDLAQFITSVVNAAGILEYRVSESALVCRIVQNIHPSVRAWLTFESEPRSVEELYALASRVAEARAVDQRRESAECRVPGVKVSRDERDRCPISMVTTESSRPRSREVRYYKCTRVGHIAKNCLSTNAPVVRRQGNGGGAWR</sequence>
<accession>A0A2J7Q3S6</accession>
<comment type="caution">
    <text evidence="1">The sequence shown here is derived from an EMBL/GenBank/DDBJ whole genome shotgun (WGS) entry which is preliminary data.</text>
</comment>
<evidence type="ECO:0000313" key="2">
    <source>
        <dbReference type="Proteomes" id="UP000235965"/>
    </source>
</evidence>
<dbReference type="InParanoid" id="A0A2J7Q3S6"/>
<dbReference type="OrthoDB" id="8034694at2759"/>
<dbReference type="EMBL" id="NEVH01018561">
    <property type="protein sequence ID" value="PNF23236.1"/>
    <property type="molecule type" value="Genomic_DNA"/>
</dbReference>
<organism evidence="1 2">
    <name type="scientific">Cryptotermes secundus</name>
    <dbReference type="NCBI Taxonomy" id="105785"/>
    <lineage>
        <taxon>Eukaryota</taxon>
        <taxon>Metazoa</taxon>
        <taxon>Ecdysozoa</taxon>
        <taxon>Arthropoda</taxon>
        <taxon>Hexapoda</taxon>
        <taxon>Insecta</taxon>
        <taxon>Pterygota</taxon>
        <taxon>Neoptera</taxon>
        <taxon>Polyneoptera</taxon>
        <taxon>Dictyoptera</taxon>
        <taxon>Blattodea</taxon>
        <taxon>Blattoidea</taxon>
        <taxon>Termitoidae</taxon>
        <taxon>Kalotermitidae</taxon>
        <taxon>Cryptotermitinae</taxon>
        <taxon>Cryptotermes</taxon>
    </lineage>
</organism>
<reference evidence="1 2" key="1">
    <citation type="submission" date="2017-12" db="EMBL/GenBank/DDBJ databases">
        <title>Hemimetabolous genomes reveal molecular basis of termite eusociality.</title>
        <authorList>
            <person name="Harrison M.C."/>
            <person name="Jongepier E."/>
            <person name="Robertson H.M."/>
            <person name="Arning N."/>
            <person name="Bitard-Feildel T."/>
            <person name="Chao H."/>
            <person name="Childers C.P."/>
            <person name="Dinh H."/>
            <person name="Doddapaneni H."/>
            <person name="Dugan S."/>
            <person name="Gowin J."/>
            <person name="Greiner C."/>
            <person name="Han Y."/>
            <person name="Hu H."/>
            <person name="Hughes D.S.T."/>
            <person name="Huylmans A.-K."/>
            <person name="Kemena C."/>
            <person name="Kremer L.P.M."/>
            <person name="Lee S.L."/>
            <person name="Lopez-Ezquerra A."/>
            <person name="Mallet L."/>
            <person name="Monroy-Kuhn J.M."/>
            <person name="Moser A."/>
            <person name="Murali S.C."/>
            <person name="Muzny D.M."/>
            <person name="Otani S."/>
            <person name="Piulachs M.-D."/>
            <person name="Poelchau M."/>
            <person name="Qu J."/>
            <person name="Schaub F."/>
            <person name="Wada-Katsumata A."/>
            <person name="Worley K.C."/>
            <person name="Xie Q."/>
            <person name="Ylla G."/>
            <person name="Poulsen M."/>
            <person name="Gibbs R.A."/>
            <person name="Schal C."/>
            <person name="Richards S."/>
            <person name="Belles X."/>
            <person name="Korb J."/>
            <person name="Bornberg-Bauer E."/>
        </authorList>
    </citation>
    <scope>NUCLEOTIDE SEQUENCE [LARGE SCALE GENOMIC DNA]</scope>
    <source>
        <tissue evidence="1">Whole body</tissue>
    </source>
</reference>